<sequence>MSGEFEELRGRLETIAEELADLAIIRLRESIDAGGHELPVDEKRLTRARRAVEKAIVLLSEPDDSLD</sequence>
<dbReference type="EMBL" id="CAESAL010000018">
    <property type="protein sequence ID" value="CAB4337770.1"/>
    <property type="molecule type" value="Genomic_DNA"/>
</dbReference>
<evidence type="ECO:0000313" key="2">
    <source>
        <dbReference type="EMBL" id="CAB4372605.1"/>
    </source>
</evidence>
<evidence type="ECO:0000313" key="5">
    <source>
        <dbReference type="EMBL" id="CAB4783430.1"/>
    </source>
</evidence>
<dbReference type="AlphaFoldDB" id="A0A6J5ZBG9"/>
<evidence type="ECO:0000313" key="4">
    <source>
        <dbReference type="EMBL" id="CAB4710802.1"/>
    </source>
</evidence>
<dbReference type="EMBL" id="CAFAAD010000010">
    <property type="protein sequence ID" value="CAB4783430.1"/>
    <property type="molecule type" value="Genomic_DNA"/>
</dbReference>
<dbReference type="EMBL" id="CAEZXY010000047">
    <property type="protein sequence ID" value="CAB4710802.1"/>
    <property type="molecule type" value="Genomic_DNA"/>
</dbReference>
<proteinExistence type="predicted"/>
<evidence type="ECO:0000313" key="1">
    <source>
        <dbReference type="EMBL" id="CAB4337770.1"/>
    </source>
</evidence>
<protein>
    <submittedName>
        <fullName evidence="1">Unannotated protein</fullName>
    </submittedName>
</protein>
<evidence type="ECO:0000313" key="3">
    <source>
        <dbReference type="EMBL" id="CAB4581220.1"/>
    </source>
</evidence>
<evidence type="ECO:0000313" key="6">
    <source>
        <dbReference type="EMBL" id="CAB5075615.1"/>
    </source>
</evidence>
<accession>A0A6J5ZBG9</accession>
<dbReference type="EMBL" id="CAFBRD010000019">
    <property type="protein sequence ID" value="CAB5075615.1"/>
    <property type="molecule type" value="Genomic_DNA"/>
</dbReference>
<organism evidence="1">
    <name type="scientific">freshwater metagenome</name>
    <dbReference type="NCBI Taxonomy" id="449393"/>
    <lineage>
        <taxon>unclassified sequences</taxon>
        <taxon>metagenomes</taxon>
        <taxon>ecological metagenomes</taxon>
    </lineage>
</organism>
<gene>
    <name evidence="3" type="ORF">UFOPK1762_00636</name>
    <name evidence="4" type="ORF">UFOPK2624_01098</name>
    <name evidence="5" type="ORF">UFOPK2969_00250</name>
    <name evidence="1" type="ORF">UFOPK3331_00717</name>
    <name evidence="2" type="ORF">UFOPK4201_01652</name>
    <name evidence="6" type="ORF">UFOPK4371_00534</name>
</gene>
<name>A0A6J5ZBG9_9ZZZZ</name>
<reference evidence="1" key="1">
    <citation type="submission" date="2020-05" db="EMBL/GenBank/DDBJ databases">
        <authorList>
            <person name="Chiriac C."/>
            <person name="Salcher M."/>
            <person name="Ghai R."/>
            <person name="Kavagutti S V."/>
        </authorList>
    </citation>
    <scope>NUCLEOTIDE SEQUENCE</scope>
</reference>
<dbReference type="EMBL" id="CAEUNJ010000087">
    <property type="protein sequence ID" value="CAB4372605.1"/>
    <property type="molecule type" value="Genomic_DNA"/>
</dbReference>
<dbReference type="EMBL" id="CAEZTY010000016">
    <property type="protein sequence ID" value="CAB4581220.1"/>
    <property type="molecule type" value="Genomic_DNA"/>
</dbReference>